<dbReference type="HAMAP" id="MF_03130">
    <property type="entry name" value="mec17"/>
    <property type="match status" value="1"/>
</dbReference>
<evidence type="ECO:0000256" key="1">
    <source>
        <dbReference type="ARBA" id="ARBA00022679"/>
    </source>
</evidence>
<feature type="compositionally biased region" description="Low complexity" evidence="4">
    <location>
        <begin position="592"/>
        <end position="611"/>
    </location>
</feature>
<feature type="compositionally biased region" description="Low complexity" evidence="4">
    <location>
        <begin position="232"/>
        <end position="259"/>
    </location>
</feature>
<feature type="region of interest" description="Disordered" evidence="4">
    <location>
        <begin position="531"/>
        <end position="611"/>
    </location>
</feature>
<dbReference type="GO" id="GO:0005874">
    <property type="term" value="C:microtubule"/>
    <property type="evidence" value="ECO:0007669"/>
    <property type="project" value="InterPro"/>
</dbReference>
<feature type="binding site" evidence="3">
    <location>
        <begin position="113"/>
        <end position="126"/>
    </location>
    <ligand>
        <name>acetyl-CoA</name>
        <dbReference type="ChEBI" id="CHEBI:57288"/>
    </ligand>
</feature>
<evidence type="ECO:0000256" key="3">
    <source>
        <dbReference type="HAMAP-Rule" id="MF_03130"/>
    </source>
</evidence>
<keyword evidence="1 3" id="KW-0808">Transferase</keyword>
<evidence type="ECO:0000313" key="7">
    <source>
        <dbReference type="Proteomes" id="UP000650467"/>
    </source>
</evidence>
<feature type="compositionally biased region" description="Gly residues" evidence="4">
    <location>
        <begin position="404"/>
        <end position="423"/>
    </location>
</feature>
<comment type="function">
    <text evidence="3">Specifically acetylates 'Lys-40' in alpha-tubulin on the lumenal side of microtubules. Promotes microtubule destabilization and accelerates microtubule dynamics; this activity may be independent of acetylation activity. Acetylates alpha-tubulin with a slow enzymatic rate, due to a catalytic site that is not optimized for acetyl transfer. Enters the microtubule through each end and diffuses quickly throughout the lumen of microtubules. Acetylates only long/old microtubules because of its slow acetylation rate since it does not have time to act on dynamically unstable microtubules before the enzyme is released.</text>
</comment>
<dbReference type="PANTHER" id="PTHR12327">
    <property type="entry name" value="ALPHA-TUBULIN N-ACETYLTRANSFERASE 1"/>
    <property type="match status" value="1"/>
</dbReference>
<dbReference type="Pfam" id="PF05301">
    <property type="entry name" value="Acetyltransf_16"/>
    <property type="match status" value="1"/>
</dbReference>
<dbReference type="CDD" id="cd04301">
    <property type="entry name" value="NAT_SF"/>
    <property type="match status" value="1"/>
</dbReference>
<feature type="binding site" evidence="3">
    <location>
        <begin position="149"/>
        <end position="158"/>
    </location>
    <ligand>
        <name>acetyl-CoA</name>
        <dbReference type="ChEBI" id="CHEBI:57288"/>
    </ligand>
</feature>
<feature type="domain" description="N-acetyltransferase" evidence="5">
    <location>
        <begin position="1"/>
        <end position="179"/>
    </location>
</feature>
<dbReference type="PROSITE" id="PS51730">
    <property type="entry name" value="GNAT_ATAT"/>
    <property type="match status" value="1"/>
</dbReference>
<keyword evidence="7" id="KW-1185">Reference proteome</keyword>
<evidence type="ECO:0000259" key="5">
    <source>
        <dbReference type="PROSITE" id="PS51730"/>
    </source>
</evidence>
<dbReference type="SUPFAM" id="SSF55729">
    <property type="entry name" value="Acyl-CoA N-acyltransferases (Nat)"/>
    <property type="match status" value="1"/>
</dbReference>
<keyword evidence="2 3" id="KW-0012">Acyltransferase</keyword>
<sequence>MEFDFVSLAFGGEQHISFWDSKRIATLKPDDQELLTKLLDAFGKKSAVAQGLGAPITDIYRLRSTDQRLYLYMYRESRKTVVLGGLKVGSKRLFVRTGTADLREIEPICVLDFYVHESCQRQGVGKALFEHFLTAEGCDPAVLAYDRPSPKLLAFLKKHYGLDQYVPQSNNYVVYDRYWELCPPGSRQPHRGHGAMPPGASGQLQGRNASRGSVASMGTPSGHGGGGPRATPLMGMMPPGSGAGGYPPHWTPGALGSPSAGPPAPIGNSPSFGRRWANNNFGHGPPPPPYPAAPSTAGGPSFSIPPAGGDAQGGVVDALEAFARQQGAGSASPQRGGGGGGGAPWEGGGGGGAGYGGGPGTWPPQGAAAAPMAPAGAPSGMQPPGSRGAYSYRPPWATDEPAGRSGGADGAGPGAGPGLGYGAGPVSPPPGMRTPSKDRFGMGPGAGGPVPVQRSPMHSILGGGGGYDAVAGGRSGAAQSRALQQQLQSMQSGDGAAAAAAAGGPVLGGHSGYGGGGGGYGGGGYSGGGGGGYPGSYQQQQQQAPPSLYSGAPLAPGAGQGDEEKGGGLPDMMGRGPMAAAGTPGRHGAGPDGMAPGGAVAPGAGTPAGAQSAAKMMAVKQRSGAGAADCLVW</sequence>
<dbReference type="OrthoDB" id="447510at2759"/>
<feature type="region of interest" description="Disordered" evidence="4">
    <location>
        <begin position="186"/>
        <end position="466"/>
    </location>
</feature>
<dbReference type="Gene3D" id="3.40.630.30">
    <property type="match status" value="1"/>
</dbReference>
<dbReference type="GO" id="GO:0070507">
    <property type="term" value="P:regulation of microtubule cytoskeleton organization"/>
    <property type="evidence" value="ECO:0007669"/>
    <property type="project" value="UniProtKB-UniRule"/>
</dbReference>
<feature type="compositionally biased region" description="Low complexity" evidence="4">
    <location>
        <begin position="363"/>
        <end position="386"/>
    </location>
</feature>
<accession>A0A835VZ41</accession>
<dbReference type="InterPro" id="IPR016181">
    <property type="entry name" value="Acyl_CoA_acyltransferase"/>
</dbReference>
<feature type="site" description="Crucial for catalytic activity" evidence="3">
    <location>
        <position position="50"/>
    </location>
</feature>
<comment type="similarity">
    <text evidence="3">Belongs to the acetyltransferase ATAT1 family.</text>
</comment>
<dbReference type="AlphaFoldDB" id="A0A835VZ41"/>
<dbReference type="EMBL" id="JAEHOC010000016">
    <property type="protein sequence ID" value="KAG2434622.1"/>
    <property type="molecule type" value="Genomic_DNA"/>
</dbReference>
<dbReference type="InterPro" id="IPR038746">
    <property type="entry name" value="Atat"/>
</dbReference>
<feature type="compositionally biased region" description="Gly residues" evidence="4">
    <location>
        <begin position="335"/>
        <end position="360"/>
    </location>
</feature>
<dbReference type="EC" id="2.3.1.108" evidence="3"/>
<dbReference type="GO" id="GO:0019799">
    <property type="term" value="F:tubulin N-acetyltransferase activity"/>
    <property type="evidence" value="ECO:0007669"/>
    <property type="project" value="UniProtKB-UniRule"/>
</dbReference>
<evidence type="ECO:0000256" key="4">
    <source>
        <dbReference type="SAM" id="MobiDB-lite"/>
    </source>
</evidence>
<reference evidence="6" key="1">
    <citation type="journal article" date="2020" name="bioRxiv">
        <title>Comparative genomics of Chlamydomonas.</title>
        <authorList>
            <person name="Craig R.J."/>
            <person name="Hasan A.R."/>
            <person name="Ness R.W."/>
            <person name="Keightley P.D."/>
        </authorList>
    </citation>
    <scope>NUCLEOTIDE SEQUENCE</scope>
    <source>
        <strain evidence="6">SAG 7.73</strain>
    </source>
</reference>
<organism evidence="6 7">
    <name type="scientific">Chlamydomonas incerta</name>
    <dbReference type="NCBI Taxonomy" id="51695"/>
    <lineage>
        <taxon>Eukaryota</taxon>
        <taxon>Viridiplantae</taxon>
        <taxon>Chlorophyta</taxon>
        <taxon>core chlorophytes</taxon>
        <taxon>Chlorophyceae</taxon>
        <taxon>CS clade</taxon>
        <taxon>Chlamydomonadales</taxon>
        <taxon>Chlamydomonadaceae</taxon>
        <taxon>Chlamydomonas</taxon>
    </lineage>
</organism>
<dbReference type="PANTHER" id="PTHR12327:SF0">
    <property type="entry name" value="ALPHA-TUBULIN N-ACETYLTRANSFERASE 1"/>
    <property type="match status" value="1"/>
</dbReference>
<comment type="catalytic activity">
    <reaction evidence="3">
        <text>L-lysyl-[alpha-tubulin] + acetyl-CoA = N(6)-acetyl-L-lysyl-[alpha-tubulin] + CoA + H(+)</text>
        <dbReference type="Rhea" id="RHEA:15277"/>
        <dbReference type="Rhea" id="RHEA-COMP:11278"/>
        <dbReference type="Rhea" id="RHEA-COMP:11279"/>
        <dbReference type="ChEBI" id="CHEBI:15378"/>
        <dbReference type="ChEBI" id="CHEBI:29969"/>
        <dbReference type="ChEBI" id="CHEBI:57287"/>
        <dbReference type="ChEBI" id="CHEBI:57288"/>
        <dbReference type="ChEBI" id="CHEBI:61930"/>
        <dbReference type="EC" id="2.3.1.108"/>
    </reaction>
</comment>
<protein>
    <recommendedName>
        <fullName evidence="3">Alpha-tubulin N-acetyltransferase</fullName>
        <shortName evidence="3">Alpha-TAT</shortName>
        <shortName evidence="3">TAT</shortName>
        <ecNumber evidence="3">2.3.1.108</ecNumber>
    </recommendedName>
    <alternativeName>
        <fullName evidence="3">Acetyltransferase mec-17 homolog</fullName>
    </alternativeName>
</protein>
<evidence type="ECO:0000313" key="6">
    <source>
        <dbReference type="EMBL" id="KAG2434622.1"/>
    </source>
</evidence>
<feature type="compositionally biased region" description="Low complexity" evidence="4">
    <location>
        <begin position="293"/>
        <end position="318"/>
    </location>
</feature>
<proteinExistence type="inferred from homology"/>
<feature type="compositionally biased region" description="Polar residues" evidence="4">
    <location>
        <begin position="202"/>
        <end position="219"/>
    </location>
</feature>
<dbReference type="Proteomes" id="UP000650467">
    <property type="component" value="Unassembled WGS sequence"/>
</dbReference>
<gene>
    <name evidence="6" type="ORF">HXX76_007517</name>
</gene>
<comment type="caution">
    <text evidence="6">The sequence shown here is derived from an EMBL/GenBank/DDBJ whole genome shotgun (WGS) entry which is preliminary data.</text>
</comment>
<evidence type="ECO:0000256" key="2">
    <source>
        <dbReference type="ARBA" id="ARBA00023315"/>
    </source>
</evidence>
<name>A0A835VZ41_CHLIN</name>
<dbReference type="InterPro" id="IPR007965">
    <property type="entry name" value="GNAT_ATAT"/>
</dbReference>